<evidence type="ECO:0000313" key="2">
    <source>
        <dbReference type="EMBL" id="KAF2454876.1"/>
    </source>
</evidence>
<accession>A0A6A6NT14</accession>
<protein>
    <recommendedName>
        <fullName evidence="4">Cora-like Mg2+ transporter protein-domain-containing protein</fullName>
    </recommendedName>
</protein>
<dbReference type="OrthoDB" id="2830640at2759"/>
<keyword evidence="3" id="KW-1185">Reference proteome</keyword>
<evidence type="ECO:0000313" key="3">
    <source>
        <dbReference type="Proteomes" id="UP000799766"/>
    </source>
</evidence>
<evidence type="ECO:0000256" key="1">
    <source>
        <dbReference type="SAM" id="Phobius"/>
    </source>
</evidence>
<gene>
    <name evidence="2" type="ORF">BDY21DRAFT_96191</name>
</gene>
<organism evidence="2 3">
    <name type="scientific">Lineolata rhizophorae</name>
    <dbReference type="NCBI Taxonomy" id="578093"/>
    <lineage>
        <taxon>Eukaryota</taxon>
        <taxon>Fungi</taxon>
        <taxon>Dikarya</taxon>
        <taxon>Ascomycota</taxon>
        <taxon>Pezizomycotina</taxon>
        <taxon>Dothideomycetes</taxon>
        <taxon>Dothideomycetes incertae sedis</taxon>
        <taxon>Lineolatales</taxon>
        <taxon>Lineolataceae</taxon>
        <taxon>Lineolata</taxon>
    </lineage>
</organism>
<proteinExistence type="predicted"/>
<dbReference type="Proteomes" id="UP000799766">
    <property type="component" value="Unassembled WGS sequence"/>
</dbReference>
<keyword evidence="1" id="KW-0812">Transmembrane</keyword>
<keyword evidence="1" id="KW-1133">Transmembrane helix</keyword>
<sequence>MASTSQPSMNTQESYPFKSAHFDPVQISGTHVQHLLRKHIRFATASSLWCISIEGFKTSQNYLNGDSSLATALDNLELTRESKERRVDVFFGWLRNSANISLSLPMFLRLAEDTAIPPQFIEVLSSNNGCYASSQVIDESSDIYFKMPWGPYFNGTAYFGYHIYTRRAIALSLFDRTMHDDFIEIYSKGGSSATDPLAVLSLLIIESRKHLEGERRKVDDIVVKRESETGTTFINVRDQIVAPIEAYASLYNRVQDTNQHVMYFERTVEFQVGLVHFLIQQHDALTKIRFDASADSSERIRVKVGAQRVTDSLNMSATLIEQMLEQVRTLAARIKIQIALVEGRFNQYNSENTVSIARETRRDSVSMKTIAALTMVFLPGTFTSALFSMTFFNADPVEAGGDLRVSSSWWIYAAVTIPLTIAVLMCWILWIRYRGDGLGITQSGFLRHNVMWLKGKVTRNHKRS</sequence>
<keyword evidence="1" id="KW-0472">Membrane</keyword>
<reference evidence="2" key="1">
    <citation type="journal article" date="2020" name="Stud. Mycol.">
        <title>101 Dothideomycetes genomes: a test case for predicting lifestyles and emergence of pathogens.</title>
        <authorList>
            <person name="Haridas S."/>
            <person name="Albert R."/>
            <person name="Binder M."/>
            <person name="Bloem J."/>
            <person name="Labutti K."/>
            <person name="Salamov A."/>
            <person name="Andreopoulos B."/>
            <person name="Baker S."/>
            <person name="Barry K."/>
            <person name="Bills G."/>
            <person name="Bluhm B."/>
            <person name="Cannon C."/>
            <person name="Castanera R."/>
            <person name="Culley D."/>
            <person name="Daum C."/>
            <person name="Ezra D."/>
            <person name="Gonzalez J."/>
            <person name="Henrissat B."/>
            <person name="Kuo A."/>
            <person name="Liang C."/>
            <person name="Lipzen A."/>
            <person name="Lutzoni F."/>
            <person name="Magnuson J."/>
            <person name="Mondo S."/>
            <person name="Nolan M."/>
            <person name="Ohm R."/>
            <person name="Pangilinan J."/>
            <person name="Park H.-J."/>
            <person name="Ramirez L."/>
            <person name="Alfaro M."/>
            <person name="Sun H."/>
            <person name="Tritt A."/>
            <person name="Yoshinaga Y."/>
            <person name="Zwiers L.-H."/>
            <person name="Turgeon B."/>
            <person name="Goodwin S."/>
            <person name="Spatafora J."/>
            <person name="Crous P."/>
            <person name="Grigoriev I."/>
        </authorList>
    </citation>
    <scope>NUCLEOTIDE SEQUENCE</scope>
    <source>
        <strain evidence="2">ATCC 16933</strain>
    </source>
</reference>
<feature type="transmembrane region" description="Helical" evidence="1">
    <location>
        <begin position="409"/>
        <end position="430"/>
    </location>
</feature>
<dbReference type="Gene3D" id="1.20.58.340">
    <property type="entry name" value="Magnesium transport protein CorA, transmembrane region"/>
    <property type="match status" value="1"/>
</dbReference>
<dbReference type="AlphaFoldDB" id="A0A6A6NT14"/>
<name>A0A6A6NT14_9PEZI</name>
<evidence type="ECO:0008006" key="4">
    <source>
        <dbReference type="Google" id="ProtNLM"/>
    </source>
</evidence>
<dbReference type="EMBL" id="MU001689">
    <property type="protein sequence ID" value="KAF2454876.1"/>
    <property type="molecule type" value="Genomic_DNA"/>
</dbReference>
<feature type="transmembrane region" description="Helical" evidence="1">
    <location>
        <begin position="370"/>
        <end position="389"/>
    </location>
</feature>